<dbReference type="InterPro" id="IPR041698">
    <property type="entry name" value="Methyltransf_25"/>
</dbReference>
<dbReference type="PANTHER" id="PTHR43460">
    <property type="entry name" value="METHYLTRANSFERASE"/>
    <property type="match status" value="1"/>
</dbReference>
<name>A0ABW4MW05_9CAUL</name>
<dbReference type="PANTHER" id="PTHR43460:SF1">
    <property type="entry name" value="METHYLTRANSFERASE TYPE 11 DOMAIN-CONTAINING PROTEIN"/>
    <property type="match status" value="1"/>
</dbReference>
<comment type="caution">
    <text evidence="3">The sequence shown here is derived from an EMBL/GenBank/DDBJ whole genome shotgun (WGS) entry which is preliminary data.</text>
</comment>
<dbReference type="GO" id="GO:0032259">
    <property type="term" value="P:methylation"/>
    <property type="evidence" value="ECO:0007669"/>
    <property type="project" value="UniProtKB-KW"/>
</dbReference>
<reference evidence="4" key="1">
    <citation type="journal article" date="2019" name="Int. J. Syst. Evol. Microbiol.">
        <title>The Global Catalogue of Microorganisms (GCM) 10K type strain sequencing project: providing services to taxonomists for standard genome sequencing and annotation.</title>
        <authorList>
            <consortium name="The Broad Institute Genomics Platform"/>
            <consortium name="The Broad Institute Genome Sequencing Center for Infectious Disease"/>
            <person name="Wu L."/>
            <person name="Ma J."/>
        </authorList>
    </citation>
    <scope>NUCLEOTIDE SEQUENCE [LARGE SCALE GENOMIC DNA]</scope>
    <source>
        <strain evidence="4">DFY28</strain>
    </source>
</reference>
<evidence type="ECO:0000259" key="2">
    <source>
        <dbReference type="Pfam" id="PF13649"/>
    </source>
</evidence>
<sequence>MAAEHFDALIAEAERRPLTGWSLDYDGRITSERPWDFSEQAARAAARSPDLLDIGTGGGEWLAGLAHRPARTVAVEGWPPNVEVARRQLEPLGVQVFAVEPAAPNVEQAEGGAGGALPFEAASFHLITARHEAYLPREVRRVLAPGGRFLSQQVASGASDDLYRLFGQEPPEDPVAWTLEFAVRQLEDAGMAVDEAEAGAEVMTFADVGALAWYLKNVPFVYPGFLIAAARDRLRALHAAGPIQVRQPLFRIEARRRPNVGPRLRGNERGSRKVTGSPVGNQSPAALW</sequence>
<dbReference type="EC" id="2.1.1.-" evidence="3"/>
<gene>
    <name evidence="3" type="ORF">ACFSC0_00300</name>
</gene>
<feature type="region of interest" description="Disordered" evidence="1">
    <location>
        <begin position="260"/>
        <end position="288"/>
    </location>
</feature>
<keyword evidence="4" id="KW-1185">Reference proteome</keyword>
<organism evidence="3 4">
    <name type="scientific">Phenylobacterium terrae</name>
    <dbReference type="NCBI Taxonomy" id="2665495"/>
    <lineage>
        <taxon>Bacteria</taxon>
        <taxon>Pseudomonadati</taxon>
        <taxon>Pseudomonadota</taxon>
        <taxon>Alphaproteobacteria</taxon>
        <taxon>Caulobacterales</taxon>
        <taxon>Caulobacteraceae</taxon>
        <taxon>Phenylobacterium</taxon>
    </lineage>
</organism>
<keyword evidence="3" id="KW-0489">Methyltransferase</keyword>
<feature type="domain" description="Methyltransferase" evidence="2">
    <location>
        <begin position="52"/>
        <end position="147"/>
    </location>
</feature>
<feature type="compositionally biased region" description="Polar residues" evidence="1">
    <location>
        <begin position="278"/>
        <end position="288"/>
    </location>
</feature>
<dbReference type="Proteomes" id="UP001597237">
    <property type="component" value="Unassembled WGS sequence"/>
</dbReference>
<protein>
    <submittedName>
        <fullName evidence="3">Class I SAM-dependent methyltransferase</fullName>
        <ecNumber evidence="3">2.1.1.-</ecNumber>
    </submittedName>
</protein>
<dbReference type="EMBL" id="JBHUEY010000001">
    <property type="protein sequence ID" value="MFD1781821.1"/>
    <property type="molecule type" value="Genomic_DNA"/>
</dbReference>
<dbReference type="GO" id="GO:0008168">
    <property type="term" value="F:methyltransferase activity"/>
    <property type="evidence" value="ECO:0007669"/>
    <property type="project" value="UniProtKB-KW"/>
</dbReference>
<evidence type="ECO:0000313" key="4">
    <source>
        <dbReference type="Proteomes" id="UP001597237"/>
    </source>
</evidence>
<keyword evidence="3" id="KW-0808">Transferase</keyword>
<accession>A0ABW4MW05</accession>
<proteinExistence type="predicted"/>
<dbReference type="InterPro" id="IPR052939">
    <property type="entry name" value="23S_rRNA_MeTrnsfrase_RlmA"/>
</dbReference>
<dbReference type="RefSeq" id="WP_377281346.1">
    <property type="nucleotide sequence ID" value="NZ_JBHRSI010000003.1"/>
</dbReference>
<dbReference type="CDD" id="cd02440">
    <property type="entry name" value="AdoMet_MTases"/>
    <property type="match status" value="1"/>
</dbReference>
<dbReference type="SUPFAM" id="SSF53335">
    <property type="entry name" value="S-adenosyl-L-methionine-dependent methyltransferases"/>
    <property type="match status" value="1"/>
</dbReference>
<dbReference type="Gene3D" id="3.40.50.150">
    <property type="entry name" value="Vaccinia Virus protein VP39"/>
    <property type="match status" value="1"/>
</dbReference>
<evidence type="ECO:0000313" key="3">
    <source>
        <dbReference type="EMBL" id="MFD1781821.1"/>
    </source>
</evidence>
<evidence type="ECO:0000256" key="1">
    <source>
        <dbReference type="SAM" id="MobiDB-lite"/>
    </source>
</evidence>
<dbReference type="Pfam" id="PF13649">
    <property type="entry name" value="Methyltransf_25"/>
    <property type="match status" value="1"/>
</dbReference>
<dbReference type="InterPro" id="IPR029063">
    <property type="entry name" value="SAM-dependent_MTases_sf"/>
</dbReference>